<reference evidence="1" key="1">
    <citation type="submission" date="2018-05" db="EMBL/GenBank/DDBJ databases">
        <authorList>
            <person name="Lanie J.A."/>
            <person name="Ng W.-L."/>
            <person name="Kazmierczak K.M."/>
            <person name="Andrzejewski T.M."/>
            <person name="Davidsen T.M."/>
            <person name="Wayne K.J."/>
            <person name="Tettelin H."/>
            <person name="Glass J.I."/>
            <person name="Rusch D."/>
            <person name="Podicherti R."/>
            <person name="Tsui H.-C.T."/>
            <person name="Winkler M.E."/>
        </authorList>
    </citation>
    <scope>NUCLEOTIDE SEQUENCE</scope>
</reference>
<organism evidence="1">
    <name type="scientific">marine metagenome</name>
    <dbReference type="NCBI Taxonomy" id="408172"/>
    <lineage>
        <taxon>unclassified sequences</taxon>
        <taxon>metagenomes</taxon>
        <taxon>ecological metagenomes</taxon>
    </lineage>
</organism>
<feature type="non-terminal residue" evidence="1">
    <location>
        <position position="65"/>
    </location>
</feature>
<evidence type="ECO:0000313" key="1">
    <source>
        <dbReference type="EMBL" id="SVC66098.1"/>
    </source>
</evidence>
<accession>A0A382P029</accession>
<dbReference type="AlphaFoldDB" id="A0A382P029"/>
<gene>
    <name evidence="1" type="ORF">METZ01_LOCUS318952</name>
</gene>
<dbReference type="EMBL" id="UINC01103593">
    <property type="protein sequence ID" value="SVC66098.1"/>
    <property type="molecule type" value="Genomic_DNA"/>
</dbReference>
<name>A0A382P029_9ZZZZ</name>
<protein>
    <submittedName>
        <fullName evidence="1">Uncharacterized protein</fullName>
    </submittedName>
</protein>
<proteinExistence type="predicted"/>
<sequence length="65" mass="6959">MPPLNAAASRRASAILVLTMLLASLSPLVLAETESTESATRVMSGDLSEFDPSIEGKRYLFTDES</sequence>